<evidence type="ECO:0000313" key="1">
    <source>
        <dbReference type="EMBL" id="TXC64450.1"/>
    </source>
</evidence>
<dbReference type="Proteomes" id="UP000321249">
    <property type="component" value="Unassembled WGS sequence"/>
</dbReference>
<keyword evidence="2" id="KW-1185">Reference proteome</keyword>
<reference evidence="1 2" key="1">
    <citation type="journal article" date="2015" name="J. Microbiol.">
        <title>Sphingosinicella ginsenosidimutans sp. nov., with ginsenoside converting activity.</title>
        <authorList>
            <person name="Kim J.K."/>
            <person name="Kang M.S."/>
            <person name="Park S.C."/>
            <person name="Kim K.M."/>
            <person name="Choi K."/>
            <person name="Yoon M.H."/>
            <person name="Im W.T."/>
        </authorList>
    </citation>
    <scope>NUCLEOTIDE SEQUENCE [LARGE SCALE GENOMIC DNA]</scope>
    <source>
        <strain evidence="1 2">BS-11</strain>
    </source>
</reference>
<comment type="caution">
    <text evidence="1">The sequence shown here is derived from an EMBL/GenBank/DDBJ whole genome shotgun (WGS) entry which is preliminary data.</text>
</comment>
<dbReference type="PANTHER" id="PTHR39338:SF7">
    <property type="entry name" value="BLL6692 PROTEIN"/>
    <property type="match status" value="1"/>
</dbReference>
<sequence length="392" mass="45010">MFFSFVDELRAAGIPSSLKEHLTLLEALDAEVIAARPEEFYYLARATFVKDEGLLDRFDRVFAKVFRGLETTYGPDAAPVPEEWLRAIAELYLTPEQMAEIKSLASWDELMETLRKRLEEQKERHQGGSKWIGTGGTSPFGHSGYNPEGIRIGGEGRHGRAVKIWDKREFRNLDNSQELGTRNIKIALRRLRRFAREGAAEELDLDGTIDGTARRGWLDIHMRPERHNAVKLLLFLDVGGSMDPHVKLCEELFSAATAEFRNMEFFYFHNCPYEAVWKDNHRRFSERTPMWHLLHKYGHDYKLVFVGDASMSAYEITHPGGSVEHYNEEAGAVWLQRMTQTWPSAAWLNPVPEQYWGHTGSIGLVRQLMHDRMFPLTLAGLDDAMRALTRKA</sequence>
<name>A0A5C6TWB6_9SPHN</name>
<protein>
    <submittedName>
        <fullName evidence="1">VWA domain-containing protein</fullName>
    </submittedName>
</protein>
<organism evidence="1 2">
    <name type="scientific">Allosphingosinicella ginsenosidimutans</name>
    <dbReference type="NCBI Taxonomy" id="1176539"/>
    <lineage>
        <taxon>Bacteria</taxon>
        <taxon>Pseudomonadati</taxon>
        <taxon>Pseudomonadota</taxon>
        <taxon>Alphaproteobacteria</taxon>
        <taxon>Sphingomonadales</taxon>
        <taxon>Sphingomonadaceae</taxon>
        <taxon>Allosphingosinicella</taxon>
    </lineage>
</organism>
<gene>
    <name evidence="1" type="ORF">FRZ32_12785</name>
</gene>
<dbReference type="OrthoDB" id="9764216at2"/>
<proteinExistence type="predicted"/>
<dbReference type="AlphaFoldDB" id="A0A5C6TWB6"/>
<dbReference type="PANTHER" id="PTHR39338">
    <property type="entry name" value="BLL5662 PROTEIN-RELATED"/>
    <property type="match status" value="1"/>
</dbReference>
<dbReference type="RefSeq" id="WP_147043873.1">
    <property type="nucleotide sequence ID" value="NZ_BAABIR010000001.1"/>
</dbReference>
<dbReference type="EMBL" id="VOQQ01000001">
    <property type="protein sequence ID" value="TXC64450.1"/>
    <property type="molecule type" value="Genomic_DNA"/>
</dbReference>
<dbReference type="InterPro" id="IPR008912">
    <property type="entry name" value="Uncharacterised_CoxE"/>
</dbReference>
<evidence type="ECO:0000313" key="2">
    <source>
        <dbReference type="Proteomes" id="UP000321249"/>
    </source>
</evidence>
<accession>A0A5C6TWB6</accession>
<dbReference type="Pfam" id="PF05762">
    <property type="entry name" value="VWA_CoxE"/>
    <property type="match status" value="1"/>
</dbReference>